<feature type="compositionally biased region" description="Basic and acidic residues" evidence="1">
    <location>
        <begin position="21"/>
        <end position="44"/>
    </location>
</feature>
<feature type="compositionally biased region" description="Polar residues" evidence="1">
    <location>
        <begin position="233"/>
        <end position="262"/>
    </location>
</feature>
<accession>A0A420HYX1</accession>
<protein>
    <submittedName>
        <fullName evidence="2">Uncharacterized protein</fullName>
    </submittedName>
</protein>
<feature type="region of interest" description="Disordered" evidence="1">
    <location>
        <begin position="1"/>
        <end position="44"/>
    </location>
</feature>
<feature type="compositionally biased region" description="Basic and acidic residues" evidence="1">
    <location>
        <begin position="1"/>
        <end position="11"/>
    </location>
</feature>
<evidence type="ECO:0000313" key="2">
    <source>
        <dbReference type="EMBL" id="RKF62620.1"/>
    </source>
</evidence>
<feature type="compositionally biased region" description="Low complexity" evidence="1">
    <location>
        <begin position="593"/>
        <end position="618"/>
    </location>
</feature>
<evidence type="ECO:0000256" key="1">
    <source>
        <dbReference type="SAM" id="MobiDB-lite"/>
    </source>
</evidence>
<feature type="compositionally biased region" description="Polar residues" evidence="1">
    <location>
        <begin position="582"/>
        <end position="592"/>
    </location>
</feature>
<sequence>MLQRSKSERFSGHSCASPRSLDLEGHFRSISHPNKDFESTHESIKDTRQPVFESFMQQKSPNGYLKSEGLKSIKDRRTLNSSKSEIISVDLPPVRGRNTLFSINQSKSGVAQLDIPSFKLASSRSLSSLKNENYFHSPEVIKPIPSLHYTENIGIALGSPTHCDDIEMKIPLVSNGNGCSYVNDSYLQPPSKDLKSKASRWKMFEGLFGAKRKETTPVSAYHKYHGRPRPTLDSKSNNRASTARKNNYGDNTLRKSVTQTTKISKRLALKSTNSSRYNSSSSRVDGQILKKSGVGNYDSLIDVEIPFTKMDRYSVILNEVQQNPPPIGRPPLYRRQTGSEKFKSVNGDSNTIEQDIHEFPKHMRKPSLISQRKLASCPSFRDKPASRTGSPSPKIATHHRIPSRKPSTCLSIPKNYSIDRRRNQKENQNEKNGSLESKISNKHLKSHSDTTRTGHKTFSPPPVPKKETQNPVLSFPKDSFLDFGFSKLFIKDGYQDFFTSSSSKKQFDSPGLRPQCTNNSDVSSSLSSISSSERSFSGSTYSSSIASPLGTTPLTGHFDEMRFPTPPIGTAVYTSFTPPSISVPTHRTNSPISNYSTKKSSMHSSKTNLLKKSSSFSEKLGRTKSYLKLPSHSQTREPEPHQAPKLTPFPRVTASSPAKIATNAVSSPLGAFTIATNEEMERVTDKLSREGNPKQRLGPEVHTKKYRSKEQVLHGPQSRNPNFGMVDTEQEKTRHHSKSLDLTRKNNENHTRGAGSTCNIPTWNSNNSPVVGLIAVNVARGIVAREYRKSHKAVVERMSVVGNI</sequence>
<feature type="compositionally biased region" description="Basic and acidic residues" evidence="1">
    <location>
        <begin position="417"/>
        <end position="429"/>
    </location>
</feature>
<feature type="compositionally biased region" description="Low complexity" evidence="1">
    <location>
        <begin position="271"/>
        <end position="283"/>
    </location>
</feature>
<organism evidence="2 3">
    <name type="scientific">Erysiphe neolycopersici</name>
    <dbReference type="NCBI Taxonomy" id="212602"/>
    <lineage>
        <taxon>Eukaryota</taxon>
        <taxon>Fungi</taxon>
        <taxon>Dikarya</taxon>
        <taxon>Ascomycota</taxon>
        <taxon>Pezizomycotina</taxon>
        <taxon>Leotiomycetes</taxon>
        <taxon>Erysiphales</taxon>
        <taxon>Erysiphaceae</taxon>
        <taxon>Erysiphe</taxon>
    </lineage>
</organism>
<comment type="caution">
    <text evidence="2">The sequence shown here is derived from an EMBL/GenBank/DDBJ whole genome shotgun (WGS) entry which is preliminary data.</text>
</comment>
<feature type="compositionally biased region" description="Low complexity" evidence="1">
    <location>
        <begin position="519"/>
        <end position="543"/>
    </location>
</feature>
<evidence type="ECO:0000313" key="3">
    <source>
        <dbReference type="Proteomes" id="UP000286134"/>
    </source>
</evidence>
<keyword evidence="3" id="KW-1185">Reference proteome</keyword>
<feature type="region of interest" description="Disordered" evidence="1">
    <location>
        <begin position="502"/>
        <end position="543"/>
    </location>
</feature>
<dbReference type="Proteomes" id="UP000286134">
    <property type="component" value="Unassembled WGS sequence"/>
</dbReference>
<feature type="region of interest" description="Disordered" evidence="1">
    <location>
        <begin position="222"/>
        <end position="284"/>
    </location>
</feature>
<name>A0A420HYX1_9PEZI</name>
<proteinExistence type="predicted"/>
<dbReference type="EMBL" id="MCFK01003222">
    <property type="protein sequence ID" value="RKF62620.1"/>
    <property type="molecule type" value="Genomic_DNA"/>
</dbReference>
<feature type="region of interest" description="Disordered" evidence="1">
    <location>
        <begin position="361"/>
        <end position="471"/>
    </location>
</feature>
<dbReference type="OrthoDB" id="5404004at2759"/>
<feature type="region of interest" description="Disordered" evidence="1">
    <location>
        <begin position="582"/>
        <end position="652"/>
    </location>
</feature>
<gene>
    <name evidence="2" type="ORF">OnM2_032001</name>
</gene>
<reference evidence="2 3" key="1">
    <citation type="journal article" date="2018" name="BMC Genomics">
        <title>Comparative genome analyses reveal sequence features reflecting distinct modes of host-adaptation between dicot and monocot powdery mildew.</title>
        <authorList>
            <person name="Wu Y."/>
            <person name="Ma X."/>
            <person name="Pan Z."/>
            <person name="Kale S.D."/>
            <person name="Song Y."/>
            <person name="King H."/>
            <person name="Zhang Q."/>
            <person name="Presley C."/>
            <person name="Deng X."/>
            <person name="Wei C.I."/>
            <person name="Xiao S."/>
        </authorList>
    </citation>
    <scope>NUCLEOTIDE SEQUENCE [LARGE SCALE GENOMIC DNA]</scope>
    <source>
        <strain evidence="2">UMSG2</strain>
    </source>
</reference>
<dbReference type="AlphaFoldDB" id="A0A420HYX1"/>